<dbReference type="HOGENOM" id="CLU_2413047_0_0_1"/>
<dbReference type="PANTHER" id="PTHR35371">
    <property type="entry name" value="INNER MEMBRANE PROTEIN"/>
    <property type="match status" value="1"/>
</dbReference>
<comment type="subcellular location">
    <subcellularLocation>
        <location evidence="1">Membrane</location>
    </subcellularLocation>
</comment>
<dbReference type="GeneID" id="19159690"/>
<keyword evidence="3" id="KW-1133">Transmembrane helix</keyword>
<evidence type="ECO:0000313" key="5">
    <source>
        <dbReference type="EMBL" id="EXJ87885.1"/>
    </source>
</evidence>
<dbReference type="Gene3D" id="1.20.120.550">
    <property type="entry name" value="Membrane associated eicosanoid/glutathione metabolism-like domain"/>
    <property type="match status" value="1"/>
</dbReference>
<organism evidence="5 6">
    <name type="scientific">Capronia coronata CBS 617.96</name>
    <dbReference type="NCBI Taxonomy" id="1182541"/>
    <lineage>
        <taxon>Eukaryota</taxon>
        <taxon>Fungi</taxon>
        <taxon>Dikarya</taxon>
        <taxon>Ascomycota</taxon>
        <taxon>Pezizomycotina</taxon>
        <taxon>Eurotiomycetes</taxon>
        <taxon>Chaetothyriomycetidae</taxon>
        <taxon>Chaetothyriales</taxon>
        <taxon>Herpotrichiellaceae</taxon>
        <taxon>Capronia</taxon>
    </lineage>
</organism>
<name>W9YE19_9EURO</name>
<protein>
    <submittedName>
        <fullName evidence="5">Uncharacterized protein</fullName>
    </submittedName>
</protein>
<evidence type="ECO:0000256" key="2">
    <source>
        <dbReference type="ARBA" id="ARBA00022692"/>
    </source>
</evidence>
<dbReference type="RefSeq" id="XP_007723891.1">
    <property type="nucleotide sequence ID" value="XM_007725701.1"/>
</dbReference>
<accession>W9YE19</accession>
<dbReference type="EMBL" id="AMWN01000004">
    <property type="protein sequence ID" value="EXJ87885.1"/>
    <property type="molecule type" value="Genomic_DNA"/>
</dbReference>
<keyword evidence="2" id="KW-0812">Transmembrane</keyword>
<dbReference type="InterPro" id="IPR023352">
    <property type="entry name" value="MAPEG-like_dom_sf"/>
</dbReference>
<dbReference type="SUPFAM" id="SSF161084">
    <property type="entry name" value="MAPEG domain-like"/>
    <property type="match status" value="1"/>
</dbReference>
<dbReference type="InterPro" id="IPR001129">
    <property type="entry name" value="Membr-assoc_MAPEG"/>
</dbReference>
<dbReference type="Proteomes" id="UP000019484">
    <property type="component" value="Unassembled WGS sequence"/>
</dbReference>
<reference evidence="5 6" key="1">
    <citation type="submission" date="2013-03" db="EMBL/GenBank/DDBJ databases">
        <title>The Genome Sequence of Capronia coronata CBS 617.96.</title>
        <authorList>
            <consortium name="The Broad Institute Genomics Platform"/>
            <person name="Cuomo C."/>
            <person name="de Hoog S."/>
            <person name="Gorbushina A."/>
            <person name="Walker B."/>
            <person name="Young S.K."/>
            <person name="Zeng Q."/>
            <person name="Gargeya S."/>
            <person name="Fitzgerald M."/>
            <person name="Haas B."/>
            <person name="Abouelleil A."/>
            <person name="Allen A.W."/>
            <person name="Alvarado L."/>
            <person name="Arachchi H.M."/>
            <person name="Berlin A.M."/>
            <person name="Chapman S.B."/>
            <person name="Gainer-Dewar J."/>
            <person name="Goldberg J."/>
            <person name="Griggs A."/>
            <person name="Gujja S."/>
            <person name="Hansen M."/>
            <person name="Howarth C."/>
            <person name="Imamovic A."/>
            <person name="Ireland A."/>
            <person name="Larimer J."/>
            <person name="McCowan C."/>
            <person name="Murphy C."/>
            <person name="Pearson M."/>
            <person name="Poon T.W."/>
            <person name="Priest M."/>
            <person name="Roberts A."/>
            <person name="Saif S."/>
            <person name="Shea T."/>
            <person name="Sisk P."/>
            <person name="Sykes S."/>
            <person name="Wortman J."/>
            <person name="Nusbaum C."/>
            <person name="Birren B."/>
        </authorList>
    </citation>
    <scope>NUCLEOTIDE SEQUENCE [LARGE SCALE GENOMIC DNA]</scope>
    <source>
        <strain evidence="5 6">CBS 617.96</strain>
    </source>
</reference>
<keyword evidence="4" id="KW-0472">Membrane</keyword>
<comment type="caution">
    <text evidence="5">The sequence shown here is derived from an EMBL/GenBank/DDBJ whole genome shotgun (WGS) entry which is preliminary data.</text>
</comment>
<evidence type="ECO:0000256" key="4">
    <source>
        <dbReference type="ARBA" id="ARBA00023136"/>
    </source>
</evidence>
<evidence type="ECO:0000256" key="1">
    <source>
        <dbReference type="ARBA" id="ARBA00004370"/>
    </source>
</evidence>
<dbReference type="AlphaFoldDB" id="W9YE19"/>
<evidence type="ECO:0000256" key="3">
    <source>
        <dbReference type="ARBA" id="ARBA00022989"/>
    </source>
</evidence>
<proteinExistence type="predicted"/>
<keyword evidence="6" id="KW-1185">Reference proteome</keyword>
<dbReference type="PANTHER" id="PTHR35371:SF1">
    <property type="entry name" value="BLR7753 PROTEIN"/>
    <property type="match status" value="1"/>
</dbReference>
<gene>
    <name evidence="5" type="ORF">A1O1_04812</name>
</gene>
<sequence>MALSPTTATTAIYTASNMTPRANLERLGPTLPKQTADMLWRARRCHLNALEGFPLFAAAMIAGIYTNLDTKELNVCAGEYLVARAPYTLYCT</sequence>
<dbReference type="GO" id="GO:0016020">
    <property type="term" value="C:membrane"/>
    <property type="evidence" value="ECO:0007669"/>
    <property type="project" value="UniProtKB-SubCell"/>
</dbReference>
<evidence type="ECO:0000313" key="6">
    <source>
        <dbReference type="Proteomes" id="UP000019484"/>
    </source>
</evidence>
<dbReference type="OrthoDB" id="2122304at2759"/>
<dbReference type="Pfam" id="PF01124">
    <property type="entry name" value="MAPEG"/>
    <property type="match status" value="1"/>
</dbReference>